<feature type="compositionally biased region" description="Basic and acidic residues" evidence="6">
    <location>
        <begin position="379"/>
        <end position="395"/>
    </location>
</feature>
<dbReference type="AlphaFoldDB" id="A0A075AN45"/>
<evidence type="ECO:0000256" key="2">
    <source>
        <dbReference type="ARBA" id="ARBA00022618"/>
    </source>
</evidence>
<dbReference type="GO" id="GO:0051301">
    <property type="term" value="P:cell division"/>
    <property type="evidence" value="ECO:0007669"/>
    <property type="project" value="UniProtKB-KW"/>
</dbReference>
<accession>A0A075AN45</accession>
<dbReference type="InterPro" id="IPR016024">
    <property type="entry name" value="ARM-type_fold"/>
</dbReference>
<reference evidence="8 9" key="1">
    <citation type="journal article" date="2013" name="Curr. Biol.">
        <title>Shared signatures of parasitism and phylogenomics unite Cryptomycota and microsporidia.</title>
        <authorList>
            <person name="James T.Y."/>
            <person name="Pelin A."/>
            <person name="Bonen L."/>
            <person name="Ahrendt S."/>
            <person name="Sain D."/>
            <person name="Corradi N."/>
            <person name="Stajich J.E."/>
        </authorList>
    </citation>
    <scope>NUCLEOTIDE SEQUENCE [LARGE SCALE GENOMIC DNA]</scope>
    <source>
        <strain evidence="8 9">CSF55</strain>
    </source>
</reference>
<dbReference type="GO" id="GO:0000796">
    <property type="term" value="C:condensin complex"/>
    <property type="evidence" value="ECO:0007669"/>
    <property type="project" value="TreeGrafter"/>
</dbReference>
<proteinExistence type="predicted"/>
<dbReference type="GO" id="GO:0005634">
    <property type="term" value="C:nucleus"/>
    <property type="evidence" value="ECO:0007669"/>
    <property type="project" value="UniProtKB-SubCell"/>
</dbReference>
<feature type="compositionally biased region" description="Gly residues" evidence="6">
    <location>
        <begin position="400"/>
        <end position="413"/>
    </location>
</feature>
<evidence type="ECO:0000256" key="3">
    <source>
        <dbReference type="ARBA" id="ARBA00022776"/>
    </source>
</evidence>
<keyword evidence="2" id="KW-0132">Cell division</keyword>
<gene>
    <name evidence="8" type="ORF">O9G_006054</name>
</gene>
<dbReference type="InterPro" id="IPR026971">
    <property type="entry name" value="CND1/NCAPD3"/>
</dbReference>
<dbReference type="Proteomes" id="UP000030755">
    <property type="component" value="Unassembled WGS sequence"/>
</dbReference>
<evidence type="ECO:0000256" key="4">
    <source>
        <dbReference type="ARBA" id="ARBA00023242"/>
    </source>
</evidence>
<evidence type="ECO:0000256" key="6">
    <source>
        <dbReference type="SAM" id="MobiDB-lite"/>
    </source>
</evidence>
<organism evidence="8 9">
    <name type="scientific">Rozella allomycis (strain CSF55)</name>
    <dbReference type="NCBI Taxonomy" id="988480"/>
    <lineage>
        <taxon>Eukaryota</taxon>
        <taxon>Fungi</taxon>
        <taxon>Fungi incertae sedis</taxon>
        <taxon>Cryptomycota</taxon>
        <taxon>Cryptomycota incertae sedis</taxon>
        <taxon>Rozella</taxon>
    </lineage>
</organism>
<feature type="domain" description="Condensin complex subunit 1 C-terminal" evidence="7">
    <location>
        <begin position="140"/>
        <end position="296"/>
    </location>
</feature>
<evidence type="ECO:0000259" key="7">
    <source>
        <dbReference type="Pfam" id="PF12717"/>
    </source>
</evidence>
<keyword evidence="4" id="KW-0539">Nucleus</keyword>
<evidence type="ECO:0000256" key="5">
    <source>
        <dbReference type="ARBA" id="ARBA00023306"/>
    </source>
</evidence>
<name>A0A075AN45_ROZAC</name>
<evidence type="ECO:0000313" key="8">
    <source>
        <dbReference type="EMBL" id="EPZ31215.1"/>
    </source>
</evidence>
<dbReference type="SUPFAM" id="SSF48371">
    <property type="entry name" value="ARM repeat"/>
    <property type="match status" value="1"/>
</dbReference>
<dbReference type="OrthoDB" id="436262at2759"/>
<protein>
    <submittedName>
        <fullName evidence="8">Non-SMC mitotic condensation complex subunit 1 domain-containing protein</fullName>
    </submittedName>
</protein>
<evidence type="ECO:0000313" key="9">
    <source>
        <dbReference type="Proteomes" id="UP000030755"/>
    </source>
</evidence>
<dbReference type="EMBL" id="KE561287">
    <property type="protein sequence ID" value="EPZ31215.1"/>
    <property type="molecule type" value="Genomic_DNA"/>
</dbReference>
<feature type="region of interest" description="Disordered" evidence="6">
    <location>
        <begin position="370"/>
        <end position="438"/>
    </location>
</feature>
<dbReference type="InterPro" id="IPR032682">
    <property type="entry name" value="Cnd1_C"/>
</dbReference>
<dbReference type="HOGENOM" id="CLU_532265_0_0_1"/>
<dbReference type="PANTHER" id="PTHR14222:SF2">
    <property type="entry name" value="CONDENSIN COMPLEX SUBUNIT 1"/>
    <property type="match status" value="1"/>
</dbReference>
<dbReference type="Pfam" id="PF12717">
    <property type="entry name" value="Cnd1"/>
    <property type="match status" value="1"/>
</dbReference>
<keyword evidence="9" id="KW-1185">Reference proteome</keyword>
<evidence type="ECO:0000256" key="1">
    <source>
        <dbReference type="ARBA" id="ARBA00004123"/>
    </source>
</evidence>
<comment type="subcellular location">
    <subcellularLocation>
        <location evidence="1">Nucleus</location>
    </subcellularLocation>
</comment>
<dbReference type="GO" id="GO:0007076">
    <property type="term" value="P:mitotic chromosome condensation"/>
    <property type="evidence" value="ECO:0007669"/>
    <property type="project" value="InterPro"/>
</dbReference>
<dbReference type="PANTHER" id="PTHR14222">
    <property type="entry name" value="CONDENSIN"/>
    <property type="match status" value="1"/>
</dbReference>
<keyword evidence="5" id="KW-0131">Cell cycle</keyword>
<sequence>MIENRKVFNLTRLLFVVGHVAIKQLVHLELLEHHCKSKSSKNANKSLDDIENVTGNVDDDLNDLISLVKEKELLFGKNSLLSIYGPLVAQVCANNKVYNDLTLQIVANVTLCKFMCVSSEYCQSHLQLLLTILSKSNNSIIKSNIVIAIGDMAICFNHLIDQNIHFLYNKLSDNHLSVKKNTFMVLTHLILNGMIKVKGQLAEMAKCLSSNISDLAKLFFTELSSKDNAIYNNLPDIISNLSSSNTSDPDFFYIMKFIFSFIKKEKQYDSIIDKLCLRFKNNSNQSNWRHIGFCLSLLSFNEKSLKKLFNHLPLYQDKLHDEKLFKYLIDIVAKSKKISFADEFEKKLILLHSDAIQKMQIVDKLDSMDLGSGGDGSGSDERGCSGNRRGGDERGCSGNTRGGDSSGGDGIVGSGSASDKNAYVNDDKNANDDGNILSENENNDILMEIDNCNQPSSQSNVPVLTKEQEMEIDKLLVDSEDDNENHNPVIQSKHTIILTQKKQQNLEPKRKL</sequence>
<dbReference type="GO" id="GO:0010032">
    <property type="term" value="P:meiotic chromosome condensation"/>
    <property type="evidence" value="ECO:0007669"/>
    <property type="project" value="TreeGrafter"/>
</dbReference>
<dbReference type="STRING" id="988480.A0A075AN45"/>
<dbReference type="GO" id="GO:0000779">
    <property type="term" value="C:condensed chromosome, centromeric region"/>
    <property type="evidence" value="ECO:0007669"/>
    <property type="project" value="TreeGrafter"/>
</dbReference>
<dbReference type="GO" id="GO:0042393">
    <property type="term" value="F:histone binding"/>
    <property type="evidence" value="ECO:0007669"/>
    <property type="project" value="TreeGrafter"/>
</dbReference>
<keyword evidence="3" id="KW-0498">Mitosis</keyword>